<organism evidence="4 5">
    <name type="scientific">Chitinilyticum piscinae</name>
    <dbReference type="NCBI Taxonomy" id="2866724"/>
    <lineage>
        <taxon>Bacteria</taxon>
        <taxon>Pseudomonadati</taxon>
        <taxon>Pseudomonadota</taxon>
        <taxon>Betaproteobacteria</taxon>
        <taxon>Neisseriales</taxon>
        <taxon>Chitinibacteraceae</taxon>
        <taxon>Chitinilyticum</taxon>
    </lineage>
</organism>
<dbReference type="Gene3D" id="3.30.750.24">
    <property type="entry name" value="STAS domain"/>
    <property type="match status" value="1"/>
</dbReference>
<evidence type="ECO:0000313" key="5">
    <source>
        <dbReference type="Proteomes" id="UP000604481"/>
    </source>
</evidence>
<dbReference type="Pfam" id="PF01740">
    <property type="entry name" value="STAS"/>
    <property type="match status" value="1"/>
</dbReference>
<dbReference type="InterPro" id="IPR003658">
    <property type="entry name" value="Anti-sigma_ant"/>
</dbReference>
<protein>
    <recommendedName>
        <fullName evidence="2">Anti-sigma factor antagonist</fullName>
    </recommendedName>
</protein>
<accession>A0A8J7FGZ4</accession>
<keyword evidence="5" id="KW-1185">Reference proteome</keyword>
<dbReference type="AlphaFoldDB" id="A0A8J7FGZ4"/>
<proteinExistence type="inferred from homology"/>
<feature type="domain" description="STAS" evidence="3">
    <location>
        <begin position="3"/>
        <end position="112"/>
    </location>
</feature>
<dbReference type="CDD" id="cd07043">
    <property type="entry name" value="STAS_anti-anti-sigma_factors"/>
    <property type="match status" value="1"/>
</dbReference>
<dbReference type="PROSITE" id="PS50801">
    <property type="entry name" value="STAS"/>
    <property type="match status" value="1"/>
</dbReference>
<comment type="similarity">
    <text evidence="1 2">Belongs to the anti-sigma-factor antagonist family.</text>
</comment>
<comment type="caution">
    <text evidence="4">The sequence shown here is derived from an EMBL/GenBank/DDBJ whole genome shotgun (WGS) entry which is preliminary data.</text>
</comment>
<name>A0A8J7FGZ4_9NEIS</name>
<evidence type="ECO:0000259" key="3">
    <source>
        <dbReference type="PROSITE" id="PS50801"/>
    </source>
</evidence>
<dbReference type="GO" id="GO:0043856">
    <property type="term" value="F:anti-sigma factor antagonist activity"/>
    <property type="evidence" value="ECO:0007669"/>
    <property type="project" value="InterPro"/>
</dbReference>
<evidence type="ECO:0000313" key="4">
    <source>
        <dbReference type="EMBL" id="MBE9607995.1"/>
    </source>
</evidence>
<dbReference type="RefSeq" id="WP_194114502.1">
    <property type="nucleotide sequence ID" value="NZ_JADFUA010000001.1"/>
</dbReference>
<dbReference type="Proteomes" id="UP000604481">
    <property type="component" value="Unassembled WGS sequence"/>
</dbReference>
<reference evidence="4 5" key="1">
    <citation type="submission" date="2020-10" db="EMBL/GenBank/DDBJ databases">
        <title>The genome sequence of Chitinilyticum litopenaei 4Y14.</title>
        <authorList>
            <person name="Liu Y."/>
        </authorList>
    </citation>
    <scope>NUCLEOTIDE SEQUENCE [LARGE SCALE GENOMIC DNA]</scope>
    <source>
        <strain evidence="4 5">4Y14</strain>
    </source>
</reference>
<dbReference type="InterPro" id="IPR002645">
    <property type="entry name" value="STAS_dom"/>
</dbReference>
<dbReference type="InterPro" id="IPR036513">
    <property type="entry name" value="STAS_dom_sf"/>
</dbReference>
<evidence type="ECO:0000256" key="2">
    <source>
        <dbReference type="RuleBase" id="RU003749"/>
    </source>
</evidence>
<evidence type="ECO:0000256" key="1">
    <source>
        <dbReference type="ARBA" id="ARBA00009013"/>
    </source>
</evidence>
<dbReference type="EMBL" id="JADFUA010000001">
    <property type="protein sequence ID" value="MBE9607995.1"/>
    <property type="molecule type" value="Genomic_DNA"/>
</dbReference>
<dbReference type="SUPFAM" id="SSF52091">
    <property type="entry name" value="SpoIIaa-like"/>
    <property type="match status" value="1"/>
</dbReference>
<sequence>MAISTTLETLADTSLLRASGRLDGSTSPQLEKNLLPLLAEPGSKVLLDLAELDYVSSAGLRIILMAAKRAKQAGGRFVLCGLQPQVSEVFEMSGFTRILELAASVDEGRGRLAG</sequence>
<gene>
    <name evidence="4" type="ORF">INR99_01410</name>
</gene>
<dbReference type="PANTHER" id="PTHR33495">
    <property type="entry name" value="ANTI-SIGMA FACTOR ANTAGONIST TM_1081-RELATED-RELATED"/>
    <property type="match status" value="1"/>
</dbReference>
<dbReference type="NCBIfam" id="TIGR00377">
    <property type="entry name" value="ant_ant_sig"/>
    <property type="match status" value="1"/>
</dbReference>